<keyword evidence="1 4" id="KW-0378">Hydrolase</keyword>
<keyword evidence="2" id="KW-0732">Signal</keyword>
<evidence type="ECO:0000313" key="4">
    <source>
        <dbReference type="EMBL" id="QDG50054.1"/>
    </source>
</evidence>
<dbReference type="Gene3D" id="3.40.50.1820">
    <property type="entry name" value="alpha/beta hydrolase"/>
    <property type="match status" value="1"/>
</dbReference>
<proteinExistence type="predicted"/>
<dbReference type="AlphaFoldDB" id="A0A4Y6PP19"/>
<dbReference type="OrthoDB" id="9805123at2"/>
<gene>
    <name evidence="4" type="ORF">FIV42_04670</name>
</gene>
<dbReference type="InterPro" id="IPR050300">
    <property type="entry name" value="GDXG_lipolytic_enzyme"/>
</dbReference>
<protein>
    <submittedName>
        <fullName evidence="4">Alpha/beta hydrolase</fullName>
    </submittedName>
</protein>
<dbReference type="GO" id="GO:0016787">
    <property type="term" value="F:hydrolase activity"/>
    <property type="evidence" value="ECO:0007669"/>
    <property type="project" value="UniProtKB-KW"/>
</dbReference>
<accession>A0A4Y6PP19</accession>
<dbReference type="Proteomes" id="UP000315995">
    <property type="component" value="Chromosome"/>
</dbReference>
<reference evidence="4 5" key="1">
    <citation type="submission" date="2019-06" db="EMBL/GenBank/DDBJ databases">
        <title>Persicimonas caeni gen. nov., sp. nov., a predatory bacterium isolated from solar saltern.</title>
        <authorList>
            <person name="Wang S."/>
        </authorList>
    </citation>
    <scope>NUCLEOTIDE SEQUENCE [LARGE SCALE GENOMIC DNA]</scope>
    <source>
        <strain evidence="4 5">YN101</strain>
    </source>
</reference>
<dbReference type="SUPFAM" id="SSF53474">
    <property type="entry name" value="alpha/beta-Hydrolases"/>
    <property type="match status" value="1"/>
</dbReference>
<evidence type="ECO:0000256" key="1">
    <source>
        <dbReference type="ARBA" id="ARBA00022801"/>
    </source>
</evidence>
<feature type="chain" id="PRO_5030106160" evidence="2">
    <location>
        <begin position="33"/>
        <end position="344"/>
    </location>
</feature>
<name>A0A4Y6PP19_PERCE</name>
<evidence type="ECO:0000259" key="3">
    <source>
        <dbReference type="Pfam" id="PF20434"/>
    </source>
</evidence>
<keyword evidence="5" id="KW-1185">Reference proteome</keyword>
<feature type="signal peptide" evidence="2">
    <location>
        <begin position="1"/>
        <end position="32"/>
    </location>
</feature>
<evidence type="ECO:0000313" key="5">
    <source>
        <dbReference type="Proteomes" id="UP000315995"/>
    </source>
</evidence>
<accession>A0A5B8XZX3</accession>
<dbReference type="PANTHER" id="PTHR48081:SF13">
    <property type="entry name" value="ALPHA_BETA HYDROLASE"/>
    <property type="match status" value="1"/>
</dbReference>
<dbReference type="Pfam" id="PF20434">
    <property type="entry name" value="BD-FAE"/>
    <property type="match status" value="2"/>
</dbReference>
<dbReference type="InterPro" id="IPR029058">
    <property type="entry name" value="AB_hydrolase_fold"/>
</dbReference>
<dbReference type="PANTHER" id="PTHR48081">
    <property type="entry name" value="AB HYDROLASE SUPERFAMILY PROTEIN C4A8.06C"/>
    <property type="match status" value="1"/>
</dbReference>
<dbReference type="InterPro" id="IPR049492">
    <property type="entry name" value="BD-FAE-like_dom"/>
</dbReference>
<sequence length="344" mass="36931">MNQMGVTTMRYRFTAILAVCLLWLGACGDDTANPSNNAAADRTVRASTSADYDFTVETITYAQGLSHSGDFSNGDGEPVDLVGDLYLPQGTDGTRPVLLIVHGGGFTGGTRTQPDLIEFAEYFASRGWVALSVDYRLAGDFGTVPQVWYDMVEERETGIRVHLGKAMYPAVRDAKAAARWLQANADTYDISPDHIAVMGGSAGAFIGVAMGVSNPADFRDELTADEDPTLTSTHLDQTGQVAAVLDFWGSADAIDGVAEAFGGDSRWDADDAPALIVHGNSDQIVSVEAGQTLRDQYEASGAPYRYVELDGAGHAAWDRQVDGQNLRELSEAFLWEHMDLTAAE</sequence>
<organism evidence="4 5">
    <name type="scientific">Persicimonas caeni</name>
    <dbReference type="NCBI Taxonomy" id="2292766"/>
    <lineage>
        <taxon>Bacteria</taxon>
        <taxon>Deltaproteobacteria</taxon>
        <taxon>Bradymonadales</taxon>
        <taxon>Bradymonadaceae</taxon>
        <taxon>Persicimonas</taxon>
    </lineage>
</organism>
<feature type="domain" description="BD-FAE-like" evidence="3">
    <location>
        <begin position="84"/>
        <end position="141"/>
    </location>
</feature>
<evidence type="ECO:0000256" key="2">
    <source>
        <dbReference type="SAM" id="SignalP"/>
    </source>
</evidence>
<feature type="domain" description="BD-FAE-like" evidence="3">
    <location>
        <begin position="165"/>
        <end position="254"/>
    </location>
</feature>
<dbReference type="EMBL" id="CP041186">
    <property type="protein sequence ID" value="QDG50054.1"/>
    <property type="molecule type" value="Genomic_DNA"/>
</dbReference>